<protein>
    <submittedName>
        <fullName evidence="3">Uncharacterized protein LOC120276034</fullName>
    </submittedName>
</protein>
<feature type="domain" description="Reverse transcriptase/retrotransposon-derived protein RNase H-like" evidence="1">
    <location>
        <begin position="22"/>
        <end position="84"/>
    </location>
</feature>
<dbReference type="PANTHER" id="PTHR35046">
    <property type="entry name" value="ZINC KNUCKLE (CCHC-TYPE) FAMILY PROTEIN"/>
    <property type="match status" value="1"/>
</dbReference>
<dbReference type="InterPro" id="IPR043502">
    <property type="entry name" value="DNA/RNA_pol_sf"/>
</dbReference>
<organism evidence="2 3">
    <name type="scientific">Dioscorea cayennensis subsp. rotundata</name>
    <name type="common">White Guinea yam</name>
    <name type="synonym">Dioscorea rotundata</name>
    <dbReference type="NCBI Taxonomy" id="55577"/>
    <lineage>
        <taxon>Eukaryota</taxon>
        <taxon>Viridiplantae</taxon>
        <taxon>Streptophyta</taxon>
        <taxon>Embryophyta</taxon>
        <taxon>Tracheophyta</taxon>
        <taxon>Spermatophyta</taxon>
        <taxon>Magnoliopsida</taxon>
        <taxon>Liliopsida</taxon>
        <taxon>Dioscoreales</taxon>
        <taxon>Dioscoreaceae</taxon>
        <taxon>Dioscorea</taxon>
    </lineage>
</organism>
<dbReference type="RefSeq" id="XP_039138714.1">
    <property type="nucleotide sequence ID" value="XM_039282780.1"/>
</dbReference>
<name>A0AB40CH21_DIOCR</name>
<dbReference type="SUPFAM" id="SSF56672">
    <property type="entry name" value="DNA/RNA polymerases"/>
    <property type="match status" value="1"/>
</dbReference>
<gene>
    <name evidence="3" type="primary">LOC120276034</name>
</gene>
<proteinExistence type="predicted"/>
<accession>A0AB40CH21</accession>
<reference evidence="3" key="1">
    <citation type="submission" date="2025-08" db="UniProtKB">
        <authorList>
            <consortium name="RefSeq"/>
        </authorList>
    </citation>
    <scope>IDENTIFICATION</scope>
</reference>
<dbReference type="AlphaFoldDB" id="A0AB40CH21"/>
<dbReference type="InterPro" id="IPR041577">
    <property type="entry name" value="RT_RNaseH_2"/>
</dbReference>
<dbReference type="Pfam" id="PF17919">
    <property type="entry name" value="RT_RNaseH_2"/>
    <property type="match status" value="1"/>
</dbReference>
<dbReference type="PANTHER" id="PTHR35046:SF18">
    <property type="entry name" value="RNA-DIRECTED DNA POLYMERASE"/>
    <property type="match status" value="1"/>
</dbReference>
<keyword evidence="2" id="KW-1185">Reference proteome</keyword>
<dbReference type="GeneID" id="120276034"/>
<evidence type="ECO:0000313" key="3">
    <source>
        <dbReference type="RefSeq" id="XP_039138714.1"/>
    </source>
</evidence>
<evidence type="ECO:0000313" key="2">
    <source>
        <dbReference type="Proteomes" id="UP001515500"/>
    </source>
</evidence>
<sequence>MDSHAIRAYKCAKYIHEVNDSAIKEHLCKALVLTLPSFENPFKVECNVSGIGTRVVLMQEKKPAAFYSEKLNDARQKWSRYGQKFYSFEVRGAVKQRLDEANACYKITVDKYRRPKEFIEGDMVMVHPRKERFPAGTYGKL</sequence>
<dbReference type="Proteomes" id="UP001515500">
    <property type="component" value="Chromosome 14"/>
</dbReference>
<evidence type="ECO:0000259" key="1">
    <source>
        <dbReference type="Pfam" id="PF17919"/>
    </source>
</evidence>